<dbReference type="SFLD" id="SFLDG01129">
    <property type="entry name" value="C1.5:_HAD__Beta-PGM__Phosphata"/>
    <property type="match status" value="1"/>
</dbReference>
<reference evidence="1 2" key="1">
    <citation type="journal article" date="2012" name="J. Bacteriol.">
        <title>Genome of Bacillus macauensis ZFHKF-1, a Long-Chain-Forming Bacterium.</title>
        <authorList>
            <person name="Cai L."/>
            <person name="Zhang T."/>
        </authorList>
    </citation>
    <scope>NUCLEOTIDE SEQUENCE [LARGE SCALE GENOMIC DNA]</scope>
    <source>
        <strain evidence="1 2">ZFHKF-1</strain>
    </source>
</reference>
<dbReference type="InterPro" id="IPR050155">
    <property type="entry name" value="HAD-like_hydrolase_sf"/>
</dbReference>
<dbReference type="RefSeq" id="WP_007203484.1">
    <property type="nucleotide sequence ID" value="NZ_AKKV01000040.1"/>
</dbReference>
<dbReference type="GO" id="GO:0008967">
    <property type="term" value="F:phosphoglycolate phosphatase activity"/>
    <property type="evidence" value="ECO:0007669"/>
    <property type="project" value="TreeGrafter"/>
</dbReference>
<dbReference type="GO" id="GO:0005829">
    <property type="term" value="C:cytosol"/>
    <property type="evidence" value="ECO:0007669"/>
    <property type="project" value="TreeGrafter"/>
</dbReference>
<dbReference type="PATRIC" id="fig|1196324.3.peg.3487"/>
<dbReference type="OrthoDB" id="9807630at2"/>
<dbReference type="InterPro" id="IPR023214">
    <property type="entry name" value="HAD_sf"/>
</dbReference>
<dbReference type="SUPFAM" id="SSF56784">
    <property type="entry name" value="HAD-like"/>
    <property type="match status" value="1"/>
</dbReference>
<evidence type="ECO:0000313" key="1">
    <source>
        <dbReference type="EMBL" id="EIT84113.1"/>
    </source>
</evidence>
<dbReference type="InterPro" id="IPR023198">
    <property type="entry name" value="PGP-like_dom2"/>
</dbReference>
<evidence type="ECO:0000313" key="2">
    <source>
        <dbReference type="Proteomes" id="UP000004080"/>
    </source>
</evidence>
<dbReference type="AlphaFoldDB" id="I8UBF3"/>
<keyword evidence="2" id="KW-1185">Reference proteome</keyword>
<organism evidence="1 2">
    <name type="scientific">Fictibacillus macauensis ZFHKF-1</name>
    <dbReference type="NCBI Taxonomy" id="1196324"/>
    <lineage>
        <taxon>Bacteria</taxon>
        <taxon>Bacillati</taxon>
        <taxon>Bacillota</taxon>
        <taxon>Bacilli</taxon>
        <taxon>Bacillales</taxon>
        <taxon>Fictibacillaceae</taxon>
        <taxon>Fictibacillus</taxon>
    </lineage>
</organism>
<dbReference type="SFLD" id="SFLDS00003">
    <property type="entry name" value="Haloacid_Dehalogenase"/>
    <property type="match status" value="1"/>
</dbReference>
<dbReference type="InterPro" id="IPR041492">
    <property type="entry name" value="HAD_2"/>
</dbReference>
<sequence>MNILWDFDGTLMNTYPAYTDIMARVLGKEAQRDDIQKQLKVSFPHAMTYFQVTAEQEREIRSLCDQISPADVRPFAGVEKVLAFADQNVIMTHKNRQAVLDILRYHHLEHYFADMVTGDDGYPRKPHSASYAYLHNKHHIDLAIGDRELDLLPANNLGIATCSFQRNCSIATYEISDYEDFFQLEIVKKGEAL</sequence>
<dbReference type="PANTHER" id="PTHR43434">
    <property type="entry name" value="PHOSPHOGLYCOLATE PHOSPHATASE"/>
    <property type="match status" value="1"/>
</dbReference>
<dbReference type="Proteomes" id="UP000004080">
    <property type="component" value="Unassembled WGS sequence"/>
</dbReference>
<dbReference type="GO" id="GO:0006281">
    <property type="term" value="P:DNA repair"/>
    <property type="evidence" value="ECO:0007669"/>
    <property type="project" value="TreeGrafter"/>
</dbReference>
<protein>
    <submittedName>
        <fullName evidence="1">Phosphoglycolate phosphatase</fullName>
    </submittedName>
</protein>
<dbReference type="Gene3D" id="3.40.50.1000">
    <property type="entry name" value="HAD superfamily/HAD-like"/>
    <property type="match status" value="1"/>
</dbReference>
<proteinExistence type="predicted"/>
<dbReference type="Gene3D" id="1.10.150.240">
    <property type="entry name" value="Putative phosphatase, domain 2"/>
    <property type="match status" value="1"/>
</dbReference>
<comment type="caution">
    <text evidence="1">The sequence shown here is derived from an EMBL/GenBank/DDBJ whole genome shotgun (WGS) entry which is preliminary data.</text>
</comment>
<dbReference type="InterPro" id="IPR036412">
    <property type="entry name" value="HAD-like_sf"/>
</dbReference>
<dbReference type="Pfam" id="PF13419">
    <property type="entry name" value="HAD_2"/>
    <property type="match status" value="1"/>
</dbReference>
<accession>I8UBF3</accession>
<dbReference type="eggNOG" id="COG0546">
    <property type="taxonomic scope" value="Bacteria"/>
</dbReference>
<name>I8UBF3_9BACL</name>
<dbReference type="PANTHER" id="PTHR43434:SF25">
    <property type="entry name" value="PHOSPHOGLYCOLATE PHOSPHATASE"/>
    <property type="match status" value="1"/>
</dbReference>
<dbReference type="STRING" id="1196324.A374_17074"/>
<gene>
    <name evidence="1" type="ORF">A374_17074</name>
</gene>
<dbReference type="EMBL" id="AKKV01000040">
    <property type="protein sequence ID" value="EIT84113.1"/>
    <property type="molecule type" value="Genomic_DNA"/>
</dbReference>